<proteinExistence type="predicted"/>
<reference evidence="1" key="1">
    <citation type="submission" date="2022-07" db="EMBL/GenBank/DDBJ databases">
        <title>Fungi with potential for degradation of polypropylene.</title>
        <authorList>
            <person name="Gostincar C."/>
        </authorList>
    </citation>
    <scope>NUCLEOTIDE SEQUENCE</scope>
    <source>
        <strain evidence="1">EXF-13308</strain>
    </source>
</reference>
<sequence>QAIDPQAAVQHFQAGYTQPVSLVSAGLVDERDSPGAAQFMTQGPQAAWLRQTLPLAKSRWDTSFRAPQHSFPPIAALSTTVPGITLPPDTTGVTTNSGIEAAEMLQSQQDNDNIGLGSPAMWSPVASEDMDWTGGGIAAAAVSVPECR</sequence>
<keyword evidence="2" id="KW-1185">Reference proteome</keyword>
<feature type="non-terminal residue" evidence="1">
    <location>
        <position position="1"/>
    </location>
</feature>
<dbReference type="AlphaFoldDB" id="A0AA38R5S5"/>
<dbReference type="Proteomes" id="UP001174694">
    <property type="component" value="Unassembled WGS sequence"/>
</dbReference>
<gene>
    <name evidence="1" type="ORF">NKR23_g12470</name>
</gene>
<protein>
    <submittedName>
        <fullName evidence="1">Uncharacterized protein</fullName>
    </submittedName>
</protein>
<dbReference type="EMBL" id="JANBVO010000142">
    <property type="protein sequence ID" value="KAJ9129733.1"/>
    <property type="molecule type" value="Genomic_DNA"/>
</dbReference>
<evidence type="ECO:0000313" key="2">
    <source>
        <dbReference type="Proteomes" id="UP001174694"/>
    </source>
</evidence>
<name>A0AA38R5S5_9PEZI</name>
<evidence type="ECO:0000313" key="1">
    <source>
        <dbReference type="EMBL" id="KAJ9129733.1"/>
    </source>
</evidence>
<organism evidence="1 2">
    <name type="scientific">Pleurostoma richardsiae</name>
    <dbReference type="NCBI Taxonomy" id="41990"/>
    <lineage>
        <taxon>Eukaryota</taxon>
        <taxon>Fungi</taxon>
        <taxon>Dikarya</taxon>
        <taxon>Ascomycota</taxon>
        <taxon>Pezizomycotina</taxon>
        <taxon>Sordariomycetes</taxon>
        <taxon>Sordariomycetidae</taxon>
        <taxon>Calosphaeriales</taxon>
        <taxon>Pleurostomataceae</taxon>
        <taxon>Pleurostoma</taxon>
    </lineage>
</organism>
<accession>A0AA38R5S5</accession>
<comment type="caution">
    <text evidence="1">The sequence shown here is derived from an EMBL/GenBank/DDBJ whole genome shotgun (WGS) entry which is preliminary data.</text>
</comment>